<accession>A0A5A7RI83</accession>
<evidence type="ECO:0000313" key="2">
    <source>
        <dbReference type="EMBL" id="GER56838.1"/>
    </source>
</evidence>
<evidence type="ECO:0000313" key="3">
    <source>
        <dbReference type="Proteomes" id="UP000325081"/>
    </source>
</evidence>
<gene>
    <name evidence="2" type="ORF">STAS_34581</name>
</gene>
<dbReference type="EMBL" id="BKCP01012737">
    <property type="protein sequence ID" value="GER56838.1"/>
    <property type="molecule type" value="Genomic_DNA"/>
</dbReference>
<dbReference type="OrthoDB" id="809368at2759"/>
<dbReference type="Pfam" id="PF07734">
    <property type="entry name" value="FBA_1"/>
    <property type="match status" value="1"/>
</dbReference>
<name>A0A5A7RI83_STRAF</name>
<dbReference type="Proteomes" id="UP000325081">
    <property type="component" value="Unassembled WGS sequence"/>
</dbReference>
<proteinExistence type="predicted"/>
<feature type="domain" description="F-box associated beta-propeller type 1" evidence="1">
    <location>
        <begin position="110"/>
        <end position="240"/>
    </location>
</feature>
<organism evidence="2 3">
    <name type="scientific">Striga asiatica</name>
    <name type="common">Asiatic witchweed</name>
    <name type="synonym">Buchnera asiatica</name>
    <dbReference type="NCBI Taxonomy" id="4170"/>
    <lineage>
        <taxon>Eukaryota</taxon>
        <taxon>Viridiplantae</taxon>
        <taxon>Streptophyta</taxon>
        <taxon>Embryophyta</taxon>
        <taxon>Tracheophyta</taxon>
        <taxon>Spermatophyta</taxon>
        <taxon>Magnoliopsida</taxon>
        <taxon>eudicotyledons</taxon>
        <taxon>Gunneridae</taxon>
        <taxon>Pentapetalae</taxon>
        <taxon>asterids</taxon>
        <taxon>lamiids</taxon>
        <taxon>Lamiales</taxon>
        <taxon>Orobanchaceae</taxon>
        <taxon>Buchnereae</taxon>
        <taxon>Striga</taxon>
    </lineage>
</organism>
<protein>
    <submittedName>
        <fullName evidence="2">F-box family protein</fullName>
    </submittedName>
</protein>
<dbReference type="PANTHER" id="PTHR31672">
    <property type="entry name" value="BNACNNG10540D PROTEIN"/>
    <property type="match status" value="1"/>
</dbReference>
<dbReference type="InterPro" id="IPR011043">
    <property type="entry name" value="Gal_Oxase/kelch_b-propeller"/>
</dbReference>
<dbReference type="InterPro" id="IPR006527">
    <property type="entry name" value="F-box-assoc_dom_typ1"/>
</dbReference>
<sequence length="364" mass="41181">MSLNLFAHAKSKFKSFLNLCTTSTIKDESKFLVSQRVVPREVGEGSLHFSIISIKDELPQVEKHLEYPMAQDNHLPSSICNGLVLLLVPASYYPVTFKMKQPIIKMRKPSGEALWNPTTREFKILPPPPSSFDKRCKKMFYGYFGFGFDSASEDYKVIRLLKLGDGETEDYPLTPAVMAEVYSLRSNSWKQVSVVHPLNIPRHSGVHVNGTYYWLNLSDPWFIVSFDFATEKFASSLIPAPPSDKLIERCAYYDNIELVEYCGSLGAIVISGEDILSRSLEETRSLEIWVWDGSWSLVSTLTVPRFVGLWTLVGSDKFIFSDSIGRPMFYDFATSKLKKIHGLPISSRMAHIFPFVESNVSLDG</sequence>
<evidence type="ECO:0000259" key="1">
    <source>
        <dbReference type="Pfam" id="PF07734"/>
    </source>
</evidence>
<dbReference type="PANTHER" id="PTHR31672:SF13">
    <property type="entry name" value="F-BOX PROTEIN CPR30-LIKE"/>
    <property type="match status" value="1"/>
</dbReference>
<dbReference type="SUPFAM" id="SSF50965">
    <property type="entry name" value="Galactose oxidase, central domain"/>
    <property type="match status" value="1"/>
</dbReference>
<dbReference type="InterPro" id="IPR017451">
    <property type="entry name" value="F-box-assoc_interact_dom"/>
</dbReference>
<dbReference type="AlphaFoldDB" id="A0A5A7RI83"/>
<keyword evidence="3" id="KW-1185">Reference proteome</keyword>
<reference evidence="3" key="1">
    <citation type="journal article" date="2019" name="Curr. Biol.">
        <title>Genome Sequence of Striga asiatica Provides Insight into the Evolution of Plant Parasitism.</title>
        <authorList>
            <person name="Yoshida S."/>
            <person name="Kim S."/>
            <person name="Wafula E.K."/>
            <person name="Tanskanen J."/>
            <person name="Kim Y.M."/>
            <person name="Honaas L."/>
            <person name="Yang Z."/>
            <person name="Spallek T."/>
            <person name="Conn C.E."/>
            <person name="Ichihashi Y."/>
            <person name="Cheong K."/>
            <person name="Cui S."/>
            <person name="Der J.P."/>
            <person name="Gundlach H."/>
            <person name="Jiao Y."/>
            <person name="Hori C."/>
            <person name="Ishida J.K."/>
            <person name="Kasahara H."/>
            <person name="Kiba T."/>
            <person name="Kim M.S."/>
            <person name="Koo N."/>
            <person name="Laohavisit A."/>
            <person name="Lee Y.H."/>
            <person name="Lumba S."/>
            <person name="McCourt P."/>
            <person name="Mortimer J.C."/>
            <person name="Mutuku J.M."/>
            <person name="Nomura T."/>
            <person name="Sasaki-Sekimoto Y."/>
            <person name="Seto Y."/>
            <person name="Wang Y."/>
            <person name="Wakatake T."/>
            <person name="Sakakibara H."/>
            <person name="Demura T."/>
            <person name="Yamaguchi S."/>
            <person name="Yoneyama K."/>
            <person name="Manabe R.I."/>
            <person name="Nelson D.C."/>
            <person name="Schulman A.H."/>
            <person name="Timko M.P."/>
            <person name="dePamphilis C.W."/>
            <person name="Choi D."/>
            <person name="Shirasu K."/>
        </authorList>
    </citation>
    <scope>NUCLEOTIDE SEQUENCE [LARGE SCALE GENOMIC DNA]</scope>
    <source>
        <strain evidence="3">cv. UVA1</strain>
    </source>
</reference>
<dbReference type="InterPro" id="IPR050796">
    <property type="entry name" value="SCF_F-box_component"/>
</dbReference>
<dbReference type="NCBIfam" id="TIGR01640">
    <property type="entry name" value="F_box_assoc_1"/>
    <property type="match status" value="1"/>
</dbReference>
<comment type="caution">
    <text evidence="2">The sequence shown here is derived from an EMBL/GenBank/DDBJ whole genome shotgun (WGS) entry which is preliminary data.</text>
</comment>